<dbReference type="EMBL" id="SZYD01000003">
    <property type="protein sequence ID" value="KAD6795258.1"/>
    <property type="molecule type" value="Genomic_DNA"/>
</dbReference>
<evidence type="ECO:0000256" key="3">
    <source>
        <dbReference type="ARBA" id="ARBA00022801"/>
    </source>
</evidence>
<dbReference type="InterPro" id="IPR003653">
    <property type="entry name" value="Peptidase_C48_C"/>
</dbReference>
<organism evidence="9 10">
    <name type="scientific">Mikania micrantha</name>
    <name type="common">bitter vine</name>
    <dbReference type="NCBI Taxonomy" id="192012"/>
    <lineage>
        <taxon>Eukaryota</taxon>
        <taxon>Viridiplantae</taxon>
        <taxon>Streptophyta</taxon>
        <taxon>Embryophyta</taxon>
        <taxon>Tracheophyta</taxon>
        <taxon>Spermatophyta</taxon>
        <taxon>Magnoliopsida</taxon>
        <taxon>eudicotyledons</taxon>
        <taxon>Gunneridae</taxon>
        <taxon>Pentapetalae</taxon>
        <taxon>asterids</taxon>
        <taxon>campanulids</taxon>
        <taxon>Asterales</taxon>
        <taxon>Asteraceae</taxon>
        <taxon>Asteroideae</taxon>
        <taxon>Heliantheae alliance</taxon>
        <taxon>Eupatorieae</taxon>
        <taxon>Mikania</taxon>
    </lineage>
</organism>
<comment type="similarity">
    <text evidence="6">Belongs to the GRAS family.</text>
</comment>
<dbReference type="AlphaFoldDB" id="A0A5N6PN00"/>
<dbReference type="Pfam" id="PF03514">
    <property type="entry name" value="GRAS"/>
    <property type="match status" value="1"/>
</dbReference>
<sequence length="768" mass="87784">MAAADEQLPPLEDVNPIQFQDSQPLIDESTNSISISKSKAKSTSTYSYPTYPATLELLNRYRSKFKPSKQDSPDETVPDSSETLSTVEIIKLAAEKFINFSTQRTDGYTMFMHPYGSSAFTRLSIDEIREVELVFQLLTAAEKVGRKQFEIACKFLIRCGWVASDGGTPVERLVYYFSEALQNRVGKETGIPIPVKLNKFGIKNENPMGLGTNPTFLACHQALPFNQVLQLCSIQAILDQVGTSSKVHLIDIHIRSGVQWTAMMQALAERNSNIELLKITAFATSSDVQKVGETGKRLHSFAKTLSLPFLFKILVLSDITDVQEEQFDVQPDEAVAVYCHVILRTMVSRPQSLENLMRSIRKINPLVIVVAEVEANHNSRSFVNRFTEALFFYGAVFDCLDACMSRDDVHRSMLEGVHFADGMKNIVADEGEERVSRSVDVNTWRLFFARFEMEEIELSESCMYQANLVLQRFSCAGSCSLENNGKCLVIGWKGTPVHSLSTWKSDIFATENGTRSTHFNFNFLLPRQEVFNDVIDCWVAVLNFEEKNRSPSSLRRLFCPTTPFYGWVLDNSDETDETRYAFFETHLHTVLEGNEKLYDLKQFDVVLFPIFEKRHFYLISFDLKNPCIRLIDNMHASQCLILFRDDVDYLKKSTCYKVKYIFLLHLKKVNHPKLKELECQPVEKLKLSWATTKNFVDCGIFVMCHMEMFNANYARSWDCGFPKDERAKKMKCGLLRKKYVCKMLTSDVNIYKDRIIKEADELDAASTN</sequence>
<comment type="caution">
    <text evidence="9">The sequence shown here is derived from an EMBL/GenBank/DDBJ whole genome shotgun (WGS) entry which is preliminary data.</text>
</comment>
<dbReference type="SUPFAM" id="SSF54001">
    <property type="entry name" value="Cysteine proteinases"/>
    <property type="match status" value="1"/>
</dbReference>
<feature type="region of interest" description="SAW" evidence="6">
    <location>
        <begin position="428"/>
        <end position="504"/>
    </location>
</feature>
<evidence type="ECO:0000256" key="6">
    <source>
        <dbReference type="PROSITE-ProRule" id="PRU01191"/>
    </source>
</evidence>
<comment type="similarity">
    <text evidence="1">Belongs to the peptidase C48 family.</text>
</comment>
<evidence type="ECO:0000256" key="1">
    <source>
        <dbReference type="ARBA" id="ARBA00005234"/>
    </source>
</evidence>
<feature type="region of interest" description="Disordered" evidence="7">
    <location>
        <begin position="1"/>
        <end position="47"/>
    </location>
</feature>
<dbReference type="InterPro" id="IPR038765">
    <property type="entry name" value="Papain-like_cys_pep_sf"/>
</dbReference>
<feature type="compositionally biased region" description="Low complexity" evidence="7">
    <location>
        <begin position="29"/>
        <end position="47"/>
    </location>
</feature>
<keyword evidence="5" id="KW-0804">Transcription</keyword>
<evidence type="ECO:0000256" key="7">
    <source>
        <dbReference type="SAM" id="MobiDB-lite"/>
    </source>
</evidence>
<dbReference type="PROSITE" id="PS50985">
    <property type="entry name" value="GRAS"/>
    <property type="match status" value="1"/>
</dbReference>
<keyword evidence="10" id="KW-1185">Reference proteome</keyword>
<dbReference type="Gene3D" id="3.40.395.10">
    <property type="entry name" value="Adenoviral Proteinase, Chain A"/>
    <property type="match status" value="1"/>
</dbReference>
<protein>
    <recommendedName>
        <fullName evidence="8">Ubiquitin-like protease family profile domain-containing protein</fullName>
    </recommendedName>
</protein>
<evidence type="ECO:0000259" key="8">
    <source>
        <dbReference type="Pfam" id="PF02902"/>
    </source>
</evidence>
<dbReference type="InterPro" id="IPR005202">
    <property type="entry name" value="TF_GRAS"/>
</dbReference>
<dbReference type="Pfam" id="PF02902">
    <property type="entry name" value="Peptidase_C48"/>
    <property type="match status" value="1"/>
</dbReference>
<keyword evidence="4" id="KW-0805">Transcription regulation</keyword>
<dbReference type="PANTHER" id="PTHR31636">
    <property type="entry name" value="OSJNBA0084A10.13 PROTEIN-RELATED"/>
    <property type="match status" value="1"/>
</dbReference>
<keyword evidence="2" id="KW-0645">Protease</keyword>
<feature type="region of interest" description="Leucine repeat II (LRII)" evidence="6">
    <location>
        <begin position="293"/>
        <end position="325"/>
    </location>
</feature>
<evidence type="ECO:0000256" key="5">
    <source>
        <dbReference type="ARBA" id="ARBA00023163"/>
    </source>
</evidence>
<dbReference type="Proteomes" id="UP000326396">
    <property type="component" value="Linkage Group LG11"/>
</dbReference>
<keyword evidence="3" id="KW-0378">Hydrolase</keyword>
<gene>
    <name evidence="9" type="ORF">E3N88_06154</name>
</gene>
<dbReference type="GO" id="GO:0008234">
    <property type="term" value="F:cysteine-type peptidase activity"/>
    <property type="evidence" value="ECO:0007669"/>
    <property type="project" value="InterPro"/>
</dbReference>
<dbReference type="GO" id="GO:0006508">
    <property type="term" value="P:proteolysis"/>
    <property type="evidence" value="ECO:0007669"/>
    <property type="project" value="UniProtKB-KW"/>
</dbReference>
<feature type="domain" description="Ubiquitin-like protease family profile" evidence="8">
    <location>
        <begin position="580"/>
        <end position="710"/>
    </location>
</feature>
<name>A0A5N6PN00_9ASTR</name>
<comment type="caution">
    <text evidence="6">Lacks conserved residue(s) required for the propagation of feature annotation.</text>
</comment>
<evidence type="ECO:0000313" key="9">
    <source>
        <dbReference type="EMBL" id="KAD6795258.1"/>
    </source>
</evidence>
<accession>A0A5N6PN00</accession>
<evidence type="ECO:0000313" key="10">
    <source>
        <dbReference type="Proteomes" id="UP000326396"/>
    </source>
</evidence>
<dbReference type="OrthoDB" id="770224at2759"/>
<evidence type="ECO:0000256" key="4">
    <source>
        <dbReference type="ARBA" id="ARBA00023015"/>
    </source>
</evidence>
<reference evidence="9 10" key="1">
    <citation type="submission" date="2019-05" db="EMBL/GenBank/DDBJ databases">
        <title>Mikania micrantha, genome provides insights into the molecular mechanism of rapid growth.</title>
        <authorList>
            <person name="Liu B."/>
        </authorList>
    </citation>
    <scope>NUCLEOTIDE SEQUENCE [LARGE SCALE GENOMIC DNA]</scope>
    <source>
        <strain evidence="9">NLD-2019</strain>
        <tissue evidence="9">Leaf</tissue>
    </source>
</reference>
<proteinExistence type="inferred from homology"/>
<evidence type="ECO:0000256" key="2">
    <source>
        <dbReference type="ARBA" id="ARBA00022670"/>
    </source>
</evidence>